<dbReference type="Gene3D" id="1.20.120.450">
    <property type="entry name" value="dinb family like domain"/>
    <property type="match status" value="1"/>
</dbReference>
<evidence type="ECO:0000313" key="6">
    <source>
        <dbReference type="Proteomes" id="UP000294547"/>
    </source>
</evidence>
<dbReference type="InterPro" id="IPR007837">
    <property type="entry name" value="DinB"/>
</dbReference>
<evidence type="ECO:0000256" key="4">
    <source>
        <dbReference type="SAM" id="MobiDB-lite"/>
    </source>
</evidence>
<proteinExistence type="inferred from homology"/>
<feature type="binding site" evidence="3">
    <location>
        <position position="49"/>
    </location>
    <ligand>
        <name>a divalent metal cation</name>
        <dbReference type="ChEBI" id="CHEBI:60240"/>
    </ligand>
</feature>
<evidence type="ECO:0000313" key="5">
    <source>
        <dbReference type="EMBL" id="TDP82335.1"/>
    </source>
</evidence>
<gene>
    <name evidence="5" type="ORF">EDD54_3602</name>
</gene>
<keyword evidence="2 3" id="KW-0479">Metal-binding</keyword>
<feature type="binding site" evidence="3">
    <location>
        <position position="134"/>
    </location>
    <ligand>
        <name>a divalent metal cation</name>
        <dbReference type="ChEBI" id="CHEBI:60240"/>
    </ligand>
</feature>
<name>A0A4R6R933_9HYPH</name>
<reference evidence="5 6" key="1">
    <citation type="submission" date="2019-03" db="EMBL/GenBank/DDBJ databases">
        <title>Genomic Encyclopedia of Type Strains, Phase IV (KMG-IV): sequencing the most valuable type-strain genomes for metagenomic binning, comparative biology and taxonomic classification.</title>
        <authorList>
            <person name="Goeker M."/>
        </authorList>
    </citation>
    <scope>NUCLEOTIDE SEQUENCE [LARGE SCALE GENOMIC DNA]</scope>
    <source>
        <strain evidence="5 6">DSM 102969</strain>
    </source>
</reference>
<feature type="compositionally biased region" description="Low complexity" evidence="4">
    <location>
        <begin position="180"/>
        <end position="197"/>
    </location>
</feature>
<dbReference type="Proteomes" id="UP000294547">
    <property type="component" value="Unassembled WGS sequence"/>
</dbReference>
<dbReference type="OrthoDB" id="9807509at2"/>
<feature type="region of interest" description="Disordered" evidence="4">
    <location>
        <begin position="176"/>
        <end position="197"/>
    </location>
</feature>
<accession>A0A4R6R933</accession>
<dbReference type="AlphaFoldDB" id="A0A4R6R933"/>
<dbReference type="SUPFAM" id="SSF109854">
    <property type="entry name" value="DinB/YfiT-like putative metalloenzymes"/>
    <property type="match status" value="1"/>
</dbReference>
<protein>
    <submittedName>
        <fullName evidence="5">Putative damage-inducible protein DinB</fullName>
    </submittedName>
</protein>
<comment type="caution">
    <text evidence="5">The sequence shown here is derived from an EMBL/GenBank/DDBJ whole genome shotgun (WGS) entry which is preliminary data.</text>
</comment>
<evidence type="ECO:0000256" key="1">
    <source>
        <dbReference type="ARBA" id="ARBA00008635"/>
    </source>
</evidence>
<keyword evidence="6" id="KW-1185">Reference proteome</keyword>
<dbReference type="RefSeq" id="WP_126539529.1">
    <property type="nucleotide sequence ID" value="NZ_BSPM01000007.1"/>
</dbReference>
<dbReference type="InterPro" id="IPR034660">
    <property type="entry name" value="DinB/YfiT-like"/>
</dbReference>
<dbReference type="EMBL" id="SNXY01000010">
    <property type="protein sequence ID" value="TDP82335.1"/>
    <property type="molecule type" value="Genomic_DNA"/>
</dbReference>
<sequence>MSTALLAALARNNAFANRRIGAALARLSAAEFAAARTGFFPSLFETANHVLEVDLYYLDALEGGGRGRAVFDDFRPHHDPVVLAAAQGEADRRLVAFCDGLGEADLARRVPTDRGPGRIVPERVDALLLHLFQHQIHHRGQLHAMLAGTAVAPPQLDEWLLDHDAEARLADEADLGLSGGVPPVAAAPEGPSPVRAR</sequence>
<feature type="binding site" evidence="3">
    <location>
        <position position="138"/>
    </location>
    <ligand>
        <name>a divalent metal cation</name>
        <dbReference type="ChEBI" id="CHEBI:60240"/>
    </ligand>
</feature>
<dbReference type="GO" id="GO:0046872">
    <property type="term" value="F:metal ion binding"/>
    <property type="evidence" value="ECO:0007669"/>
    <property type="project" value="UniProtKB-KW"/>
</dbReference>
<evidence type="ECO:0000256" key="2">
    <source>
        <dbReference type="ARBA" id="ARBA00022723"/>
    </source>
</evidence>
<organism evidence="5 6">
    <name type="scientific">Oharaeibacter diazotrophicus</name>
    <dbReference type="NCBI Taxonomy" id="1920512"/>
    <lineage>
        <taxon>Bacteria</taxon>
        <taxon>Pseudomonadati</taxon>
        <taxon>Pseudomonadota</taxon>
        <taxon>Alphaproteobacteria</taxon>
        <taxon>Hyphomicrobiales</taxon>
        <taxon>Pleomorphomonadaceae</taxon>
        <taxon>Oharaeibacter</taxon>
    </lineage>
</organism>
<dbReference type="PANTHER" id="PTHR37302:SF3">
    <property type="entry name" value="DAMAGE-INDUCIBLE PROTEIN DINB"/>
    <property type="match status" value="1"/>
</dbReference>
<dbReference type="Pfam" id="PF05163">
    <property type="entry name" value="DinB"/>
    <property type="match status" value="1"/>
</dbReference>
<evidence type="ECO:0000256" key="3">
    <source>
        <dbReference type="PIRSR" id="PIRSR607837-1"/>
    </source>
</evidence>
<dbReference type="PANTHER" id="PTHR37302">
    <property type="entry name" value="SLR1116 PROTEIN"/>
    <property type="match status" value="1"/>
</dbReference>
<comment type="similarity">
    <text evidence="1">Belongs to the DinB family.</text>
</comment>